<dbReference type="AlphaFoldDB" id="A0A8J3UK30"/>
<keyword evidence="3" id="KW-1185">Reference proteome</keyword>
<dbReference type="PROSITE" id="PS51186">
    <property type="entry name" value="GNAT"/>
    <property type="match status" value="1"/>
</dbReference>
<organism evidence="2 3">
    <name type="scientific">Planotetraspora phitsanulokensis</name>
    <dbReference type="NCBI Taxonomy" id="575192"/>
    <lineage>
        <taxon>Bacteria</taxon>
        <taxon>Bacillati</taxon>
        <taxon>Actinomycetota</taxon>
        <taxon>Actinomycetes</taxon>
        <taxon>Streptosporangiales</taxon>
        <taxon>Streptosporangiaceae</taxon>
        <taxon>Planotetraspora</taxon>
    </lineage>
</organism>
<dbReference type="EMBL" id="BOOP01000023">
    <property type="protein sequence ID" value="GII40215.1"/>
    <property type="molecule type" value="Genomic_DNA"/>
</dbReference>
<dbReference type="InterPro" id="IPR016181">
    <property type="entry name" value="Acyl_CoA_acyltransferase"/>
</dbReference>
<dbReference type="GO" id="GO:0016747">
    <property type="term" value="F:acyltransferase activity, transferring groups other than amino-acyl groups"/>
    <property type="evidence" value="ECO:0007669"/>
    <property type="project" value="InterPro"/>
</dbReference>
<dbReference type="SUPFAM" id="SSF55729">
    <property type="entry name" value="Acyl-CoA N-acyltransferases (Nat)"/>
    <property type="match status" value="1"/>
</dbReference>
<protein>
    <submittedName>
        <fullName evidence="2">Aminoglycoside N-acetyltransferase AAC(2')-Ie</fullName>
    </submittedName>
</protein>
<evidence type="ECO:0000259" key="1">
    <source>
        <dbReference type="PROSITE" id="PS51186"/>
    </source>
</evidence>
<feature type="domain" description="N-acetyltransferase" evidence="1">
    <location>
        <begin position="12"/>
        <end position="168"/>
    </location>
</feature>
<evidence type="ECO:0000313" key="2">
    <source>
        <dbReference type="EMBL" id="GII40215.1"/>
    </source>
</evidence>
<accession>A0A8J3UK30</accession>
<dbReference type="Gene3D" id="3.40.630.30">
    <property type="match status" value="1"/>
</dbReference>
<dbReference type="InterPro" id="IPR000182">
    <property type="entry name" value="GNAT_dom"/>
</dbReference>
<evidence type="ECO:0000313" key="3">
    <source>
        <dbReference type="Proteomes" id="UP000622547"/>
    </source>
</evidence>
<comment type="caution">
    <text evidence="2">The sequence shown here is derived from an EMBL/GenBank/DDBJ whole genome shotgun (WGS) entry which is preliminary data.</text>
</comment>
<proteinExistence type="predicted"/>
<dbReference type="Proteomes" id="UP000622547">
    <property type="component" value="Unassembled WGS sequence"/>
</dbReference>
<reference evidence="2 3" key="1">
    <citation type="submission" date="2021-01" db="EMBL/GenBank/DDBJ databases">
        <title>Whole genome shotgun sequence of Planotetraspora phitsanulokensis NBRC 104273.</title>
        <authorList>
            <person name="Komaki H."/>
            <person name="Tamura T."/>
        </authorList>
    </citation>
    <scope>NUCLEOTIDE SEQUENCE [LARGE SCALE GENOMIC DNA]</scope>
    <source>
        <strain evidence="2 3">NBRC 104273</strain>
    </source>
</reference>
<gene>
    <name evidence="2" type="primary">aac</name>
    <name evidence="2" type="ORF">Pph01_52180</name>
</gene>
<dbReference type="Pfam" id="PF00583">
    <property type="entry name" value="Acetyltransf_1"/>
    <property type="match status" value="1"/>
</dbReference>
<name>A0A8J3UK30_9ACTN</name>
<sequence>MDDPLSRPPQTMKIVTAHTADLDAATLREARALFYDVFEGDLDDHDWDHSLGGVHALVWEGPELVAHGSLVQRRLLHGGRALRVGYVEAVGVRADLRRNGYGAAVMTALERVVRGAYDMGALSSTEEAIGFYAARGWRLWLGRTWALTPDGPVRTEEDDGGVYVLPVTVSPDLSGDLTCDWRDGDLW</sequence>